<reference evidence="3 4" key="1">
    <citation type="journal article" date="2015" name="Genome Announc.">
        <title>Expanding the biotechnology potential of lactobacilli through comparative genomics of 213 strains and associated genera.</title>
        <authorList>
            <person name="Sun Z."/>
            <person name="Harris H.M."/>
            <person name="McCann A."/>
            <person name="Guo C."/>
            <person name="Argimon S."/>
            <person name="Zhang W."/>
            <person name="Yang X."/>
            <person name="Jeffery I.B."/>
            <person name="Cooney J.C."/>
            <person name="Kagawa T.F."/>
            <person name="Liu W."/>
            <person name="Song Y."/>
            <person name="Salvetti E."/>
            <person name="Wrobel A."/>
            <person name="Rasinkangas P."/>
            <person name="Parkhill J."/>
            <person name="Rea M.C."/>
            <person name="O'Sullivan O."/>
            <person name="Ritari J."/>
            <person name="Douillard F.P."/>
            <person name="Paul Ross R."/>
            <person name="Yang R."/>
            <person name="Briner A.E."/>
            <person name="Felis G.E."/>
            <person name="de Vos W.M."/>
            <person name="Barrangou R."/>
            <person name="Klaenhammer T.R."/>
            <person name="Caufield P.W."/>
            <person name="Cui Y."/>
            <person name="Zhang H."/>
            <person name="O'Toole P.W."/>
        </authorList>
    </citation>
    <scope>NUCLEOTIDE SEQUENCE [LARGE SCALE GENOMIC DNA]</scope>
    <source>
        <strain evidence="3 4">DSM 18527</strain>
    </source>
</reference>
<dbReference type="InterPro" id="IPR051603">
    <property type="entry name" value="Zinc-ADH_QOR/CCCR"/>
</dbReference>
<evidence type="ECO:0000259" key="2">
    <source>
        <dbReference type="SMART" id="SM00829"/>
    </source>
</evidence>
<dbReference type="SMART" id="SM00829">
    <property type="entry name" value="PKS_ER"/>
    <property type="match status" value="1"/>
</dbReference>
<evidence type="ECO:0000313" key="3">
    <source>
        <dbReference type="EMBL" id="KRM33190.1"/>
    </source>
</evidence>
<protein>
    <submittedName>
        <fullName evidence="3">NADPH quinone reductase related Zn-dependent oxidoreductase</fullName>
    </submittedName>
</protein>
<dbReference type="InterPro" id="IPR020843">
    <property type="entry name" value="ER"/>
</dbReference>
<gene>
    <name evidence="3" type="ORF">FC83_GL003273</name>
</gene>
<proteinExistence type="predicted"/>
<dbReference type="OrthoDB" id="9792162at2"/>
<dbReference type="STRING" id="1423734.FC83_GL003273"/>
<dbReference type="GO" id="GO:0016491">
    <property type="term" value="F:oxidoreductase activity"/>
    <property type="evidence" value="ECO:0007669"/>
    <property type="project" value="InterPro"/>
</dbReference>
<name>X0PNE0_9LACO</name>
<dbReference type="Proteomes" id="UP000051236">
    <property type="component" value="Unassembled WGS sequence"/>
</dbReference>
<dbReference type="Pfam" id="PF13602">
    <property type="entry name" value="ADH_zinc_N_2"/>
    <property type="match status" value="1"/>
</dbReference>
<feature type="domain" description="Enoyl reductase (ER)" evidence="2">
    <location>
        <begin position="10"/>
        <end position="312"/>
    </location>
</feature>
<evidence type="ECO:0000256" key="1">
    <source>
        <dbReference type="ARBA" id="ARBA00022857"/>
    </source>
</evidence>
<keyword evidence="4" id="KW-1185">Reference proteome</keyword>
<dbReference type="RefSeq" id="WP_035450792.1">
    <property type="nucleotide sequence ID" value="NZ_AZGA01000057.1"/>
</dbReference>
<comment type="caution">
    <text evidence="3">The sequence shown here is derived from an EMBL/GenBank/DDBJ whole genome shotgun (WGS) entry which is preliminary data.</text>
</comment>
<dbReference type="Pfam" id="PF08240">
    <property type="entry name" value="ADH_N"/>
    <property type="match status" value="1"/>
</dbReference>
<dbReference type="PANTHER" id="PTHR44154">
    <property type="entry name" value="QUINONE OXIDOREDUCTASE"/>
    <property type="match status" value="1"/>
</dbReference>
<dbReference type="Gene3D" id="3.90.180.10">
    <property type="entry name" value="Medium-chain alcohol dehydrogenases, catalytic domain"/>
    <property type="match status" value="1"/>
</dbReference>
<dbReference type="AlphaFoldDB" id="X0PNE0"/>
<dbReference type="CDD" id="cd05289">
    <property type="entry name" value="MDR_like_2"/>
    <property type="match status" value="1"/>
</dbReference>
<dbReference type="InterPro" id="IPR011032">
    <property type="entry name" value="GroES-like_sf"/>
</dbReference>
<evidence type="ECO:0000313" key="4">
    <source>
        <dbReference type="Proteomes" id="UP000051236"/>
    </source>
</evidence>
<keyword evidence="1" id="KW-0521">NADP</keyword>
<dbReference type="Gene3D" id="3.40.50.720">
    <property type="entry name" value="NAD(P)-binding Rossmann-like Domain"/>
    <property type="match status" value="1"/>
</dbReference>
<dbReference type="InterPro" id="IPR036291">
    <property type="entry name" value="NAD(P)-bd_dom_sf"/>
</dbReference>
<dbReference type="SUPFAM" id="SSF50129">
    <property type="entry name" value="GroES-like"/>
    <property type="match status" value="1"/>
</dbReference>
<sequence>MKAIVFDEYGDASVLKMADVAIPEPKDDEILIKNYASGLNPLDWKLRSGQMAKFMPLKFPAISGMEPAGIVERVGKNVTTLQVGDHVIGFQAVPDMGSYSAYSIVKDTSAAKIPNNMKFEIGATIPVTGITAYQALFGSLKVKSGDRVLIQGGAGAVALFAIQLAKNAGATVYAAASPDHNDFLKKIGATAVYDYHDAAQFSKLEKFDKILNVIGGRNFEDSFALVKPGGVIVTTNGNPGNQEDKVASAKYGIHALSFRAQVNPQDLATLIKAVSDGQVVPAIDSIYDFKLADVQAAQNLSQAGHVTGKIVIKING</sequence>
<dbReference type="SUPFAM" id="SSF51735">
    <property type="entry name" value="NAD(P)-binding Rossmann-fold domains"/>
    <property type="match status" value="1"/>
</dbReference>
<dbReference type="PATRIC" id="fig|1423734.3.peg.3325"/>
<accession>X0PNE0</accession>
<organism evidence="3 4">
    <name type="scientific">Agrilactobacillus composti DSM 18527 = JCM 14202</name>
    <dbReference type="NCBI Taxonomy" id="1423734"/>
    <lineage>
        <taxon>Bacteria</taxon>
        <taxon>Bacillati</taxon>
        <taxon>Bacillota</taxon>
        <taxon>Bacilli</taxon>
        <taxon>Lactobacillales</taxon>
        <taxon>Lactobacillaceae</taxon>
        <taxon>Agrilactobacillus</taxon>
    </lineage>
</organism>
<dbReference type="EMBL" id="AZGA01000057">
    <property type="protein sequence ID" value="KRM33190.1"/>
    <property type="molecule type" value="Genomic_DNA"/>
</dbReference>
<dbReference type="InterPro" id="IPR013154">
    <property type="entry name" value="ADH-like_N"/>
</dbReference>
<dbReference type="PANTHER" id="PTHR44154:SF1">
    <property type="entry name" value="QUINONE OXIDOREDUCTASE"/>
    <property type="match status" value="1"/>
</dbReference>
<dbReference type="eggNOG" id="COG0604">
    <property type="taxonomic scope" value="Bacteria"/>
</dbReference>